<reference evidence="6" key="3">
    <citation type="submission" date="2025-05" db="UniProtKB">
        <authorList>
            <consortium name="EnsemblMetazoa"/>
        </authorList>
    </citation>
    <scope>IDENTIFICATION</scope>
    <source>
        <strain evidence="6">CM1001059</strain>
    </source>
</reference>
<keyword evidence="3" id="KW-0238">DNA-binding</keyword>
<keyword evidence="7" id="KW-1185">Reference proteome</keyword>
<accession>A0A182TF59</accession>
<keyword evidence="2" id="KW-0805">Transcription regulation</keyword>
<dbReference type="GO" id="GO:0003700">
    <property type="term" value="F:DNA-binding transcription factor activity"/>
    <property type="evidence" value="ECO:0007669"/>
    <property type="project" value="InterPro"/>
</dbReference>
<dbReference type="PROSITE" id="PS00041">
    <property type="entry name" value="HTH_ARAC_FAMILY_1"/>
    <property type="match status" value="1"/>
</dbReference>
<evidence type="ECO:0000256" key="2">
    <source>
        <dbReference type="ARBA" id="ARBA00023015"/>
    </source>
</evidence>
<dbReference type="EnsemblMetazoa" id="AMEC001202-RA">
    <property type="protein sequence ID" value="AMEC001202-PA"/>
    <property type="gene ID" value="AMEC001202"/>
</dbReference>
<dbReference type="InterPro" id="IPR018062">
    <property type="entry name" value="HTH_AraC-typ_CS"/>
</dbReference>
<reference evidence="6 7" key="1">
    <citation type="submission" date="2014-01" db="EMBL/GenBank/DDBJ databases">
        <title>The Genome Sequence of Anopheles melas CM1001059_A (V2).</title>
        <authorList>
            <consortium name="The Broad Institute Genomics Platform"/>
            <person name="Neafsey D.E."/>
            <person name="Besansky N."/>
            <person name="Howell P."/>
            <person name="Walton C."/>
            <person name="Young S.K."/>
            <person name="Zeng Q."/>
            <person name="Gargeya S."/>
            <person name="Fitzgerald M."/>
            <person name="Haas B."/>
            <person name="Abouelleil A."/>
            <person name="Allen A.W."/>
            <person name="Alvarado L."/>
            <person name="Arachchi H.M."/>
            <person name="Berlin A.M."/>
            <person name="Chapman S.B."/>
            <person name="Gainer-Dewar J."/>
            <person name="Goldberg J."/>
            <person name="Griggs A."/>
            <person name="Gujja S."/>
            <person name="Hansen M."/>
            <person name="Howarth C."/>
            <person name="Imamovic A."/>
            <person name="Ireland A."/>
            <person name="Larimer J."/>
            <person name="McCowan C."/>
            <person name="Murphy C."/>
            <person name="Pearson M."/>
            <person name="Poon T.W."/>
            <person name="Priest M."/>
            <person name="Roberts A."/>
            <person name="Saif S."/>
            <person name="Shea T."/>
            <person name="Sisk P."/>
            <person name="Sykes S."/>
            <person name="Wortman J."/>
            <person name="Nusbaum C."/>
            <person name="Birren B."/>
        </authorList>
    </citation>
    <scope>NUCLEOTIDE SEQUENCE [LARGE SCALE GENOMIC DNA]</scope>
    <source>
        <strain evidence="6 7">CM1001059</strain>
    </source>
</reference>
<dbReference type="PANTHER" id="PTHR47893:SF1">
    <property type="entry name" value="REGULATORY PROTEIN PCHR"/>
    <property type="match status" value="1"/>
</dbReference>
<organism evidence="6 7">
    <name type="scientific">Anopheles melas</name>
    <dbReference type="NCBI Taxonomy" id="34690"/>
    <lineage>
        <taxon>Eukaryota</taxon>
        <taxon>Metazoa</taxon>
        <taxon>Ecdysozoa</taxon>
        <taxon>Arthropoda</taxon>
        <taxon>Hexapoda</taxon>
        <taxon>Insecta</taxon>
        <taxon>Pterygota</taxon>
        <taxon>Neoptera</taxon>
        <taxon>Endopterygota</taxon>
        <taxon>Diptera</taxon>
        <taxon>Nematocera</taxon>
        <taxon>Culicoidea</taxon>
        <taxon>Culicidae</taxon>
        <taxon>Anophelinae</taxon>
        <taxon>Anopheles</taxon>
    </lineage>
</organism>
<evidence type="ECO:0000313" key="6">
    <source>
        <dbReference type="EnsemblMetazoa" id="AMEC001202-PA"/>
    </source>
</evidence>
<keyword evidence="4" id="KW-0804">Transcription</keyword>
<evidence type="ECO:0000259" key="5">
    <source>
        <dbReference type="PROSITE" id="PS01124"/>
    </source>
</evidence>
<dbReference type="InterPro" id="IPR053142">
    <property type="entry name" value="PchR_regulatory_protein"/>
</dbReference>
<proteinExistence type="predicted"/>
<dbReference type="InterPro" id="IPR009057">
    <property type="entry name" value="Homeodomain-like_sf"/>
</dbReference>
<dbReference type="InterPro" id="IPR018060">
    <property type="entry name" value="HTH_AraC"/>
</dbReference>
<name>A0A182TF59_9DIPT</name>
<evidence type="ECO:0000313" key="7">
    <source>
        <dbReference type="Proteomes" id="UP000075902"/>
    </source>
</evidence>
<dbReference type="SUPFAM" id="SSF46689">
    <property type="entry name" value="Homeodomain-like"/>
    <property type="match status" value="2"/>
</dbReference>
<dbReference type="SMART" id="SM00342">
    <property type="entry name" value="HTH_ARAC"/>
    <property type="match status" value="1"/>
</dbReference>
<protein>
    <recommendedName>
        <fullName evidence="5">HTH araC/xylS-type domain-containing protein</fullName>
    </recommendedName>
</protein>
<dbReference type="Pfam" id="PF12833">
    <property type="entry name" value="HTH_18"/>
    <property type="match status" value="1"/>
</dbReference>
<dbReference type="VEuPathDB" id="VectorBase:AMEC001202"/>
<dbReference type="PANTHER" id="PTHR47893">
    <property type="entry name" value="REGULATORY PROTEIN PCHR"/>
    <property type="match status" value="1"/>
</dbReference>
<dbReference type="Gene3D" id="1.10.10.60">
    <property type="entry name" value="Homeodomain-like"/>
    <property type="match status" value="1"/>
</dbReference>
<evidence type="ECO:0000256" key="1">
    <source>
        <dbReference type="ARBA" id="ARBA00004123"/>
    </source>
</evidence>
<reference evidence="6" key="2">
    <citation type="submission" date="2016-10" db="UniProtKB">
        <authorList>
            <consortium name="VectorBase"/>
        </authorList>
    </citation>
    <scope>IDENTIFICATION</scope>
    <source>
        <strain evidence="6">CM1001059</strain>
    </source>
</reference>
<dbReference type="AlphaFoldDB" id="A0A182TF59"/>
<sequence>MNGLAQPKLASAQQLKEWTRHQTASAQGQALIERLDCEAGFSLVRSRVSSGRILREVCEHDGNDRTLVITFGLSGQSEFLDRVGNALPFAANHTTVSVFQAGTGERRYAANEPIQQLRLVVSESTLTRYIGPERCGRLLGKALRHNESFRQIAYNGSCSSEHLRFFKNPRVGEHDGLRQRIHALSLLAEQLNLLAPATPQAERISGRDLDVMERIEAYMRANLGQPLNNACLCAALGISEYKLKECFRHAYGTSPAHHLLEMRMQRAQELLAAGYRVSETAYQVGYQHPNNFSAAFLKFFGYTPKSVRSGR</sequence>
<feature type="domain" description="HTH araC/xylS-type" evidence="5">
    <location>
        <begin position="213"/>
        <end position="310"/>
    </location>
</feature>
<dbReference type="Proteomes" id="UP000075902">
    <property type="component" value="Unassembled WGS sequence"/>
</dbReference>
<evidence type="ECO:0000256" key="3">
    <source>
        <dbReference type="ARBA" id="ARBA00023125"/>
    </source>
</evidence>
<dbReference type="GO" id="GO:0043565">
    <property type="term" value="F:sequence-specific DNA binding"/>
    <property type="evidence" value="ECO:0007669"/>
    <property type="project" value="InterPro"/>
</dbReference>
<evidence type="ECO:0000256" key="4">
    <source>
        <dbReference type="ARBA" id="ARBA00023163"/>
    </source>
</evidence>
<comment type="subcellular location">
    <subcellularLocation>
        <location evidence="1">Nucleus</location>
    </subcellularLocation>
</comment>
<dbReference type="GO" id="GO:0005634">
    <property type="term" value="C:nucleus"/>
    <property type="evidence" value="ECO:0007669"/>
    <property type="project" value="UniProtKB-SubCell"/>
</dbReference>
<dbReference type="PROSITE" id="PS01124">
    <property type="entry name" value="HTH_ARAC_FAMILY_2"/>
    <property type="match status" value="1"/>
</dbReference>